<evidence type="ECO:0000313" key="2">
    <source>
        <dbReference type="EMBL" id="CAK9089955.1"/>
    </source>
</evidence>
<organism evidence="2 3">
    <name type="scientific">Durusdinium trenchii</name>
    <dbReference type="NCBI Taxonomy" id="1381693"/>
    <lineage>
        <taxon>Eukaryota</taxon>
        <taxon>Sar</taxon>
        <taxon>Alveolata</taxon>
        <taxon>Dinophyceae</taxon>
        <taxon>Suessiales</taxon>
        <taxon>Symbiodiniaceae</taxon>
        <taxon>Durusdinium</taxon>
    </lineage>
</organism>
<feature type="region of interest" description="Disordered" evidence="1">
    <location>
        <begin position="159"/>
        <end position="188"/>
    </location>
</feature>
<accession>A0ABP0QNW5</accession>
<sequence>MITKDHLMAMMARDSPAPGTYIPRLVKSEARVRFGTSKRPDLCDTHFRAPGPVYEVRGSPDNPPAHIRFSKANRFALDDRSLAESLGSTGPGQYEVKGSVDGSGKHGRSFGASHRAYDRVRFPGSEKEGQGRSSPGPGPPLPYQLAGRSISFCRAERLPGDRNERAPGPGAYEVHEKPNPDMKTQSVYSFGRPSARSRMDFKTMKMLQASSLWGIN</sequence>
<evidence type="ECO:0000256" key="1">
    <source>
        <dbReference type="SAM" id="MobiDB-lite"/>
    </source>
</evidence>
<evidence type="ECO:0000313" key="3">
    <source>
        <dbReference type="Proteomes" id="UP001642484"/>
    </source>
</evidence>
<feature type="region of interest" description="Disordered" evidence="1">
    <location>
        <begin position="83"/>
        <end position="145"/>
    </location>
</feature>
<keyword evidence="3" id="KW-1185">Reference proteome</keyword>
<name>A0ABP0QNW5_9DINO</name>
<comment type="caution">
    <text evidence="2">The sequence shown here is derived from an EMBL/GenBank/DDBJ whole genome shotgun (WGS) entry which is preliminary data.</text>
</comment>
<dbReference type="EMBL" id="CAXAMN010024795">
    <property type="protein sequence ID" value="CAK9089955.1"/>
    <property type="molecule type" value="Genomic_DNA"/>
</dbReference>
<gene>
    <name evidence="2" type="ORF">CCMP2556_LOCUS43251</name>
</gene>
<reference evidence="2 3" key="1">
    <citation type="submission" date="2024-02" db="EMBL/GenBank/DDBJ databases">
        <authorList>
            <person name="Chen Y."/>
            <person name="Shah S."/>
            <person name="Dougan E. K."/>
            <person name="Thang M."/>
            <person name="Chan C."/>
        </authorList>
    </citation>
    <scope>NUCLEOTIDE SEQUENCE [LARGE SCALE GENOMIC DNA]</scope>
</reference>
<proteinExistence type="predicted"/>
<protein>
    <submittedName>
        <fullName evidence="2">Uncharacterized protein</fullName>
    </submittedName>
</protein>
<dbReference type="Proteomes" id="UP001642484">
    <property type="component" value="Unassembled WGS sequence"/>
</dbReference>
<feature type="compositionally biased region" description="Basic and acidic residues" evidence="1">
    <location>
        <begin position="115"/>
        <end position="130"/>
    </location>
</feature>